<gene>
    <name evidence="3" type="ORF">P154DRAFT_617400</name>
</gene>
<sequence>MANAFNVGSTSASEHQQVEAASQALARFQNLAEDFFKYQHIYSEAVETKRILLEKEGEVREKDKEINELKTAISVFAHCGNKEVSRLELEIAKMKKDTLVLTNEIKQMNEETRDVEEELEDVQRLLTEQREESAQLQKELSVQQTKEKSLATELEKQIDAKKNASRRLSDAQTQLSMYVGYTANLVDLNATLFSKSIAKIWNHTNSLAKKYFSPDLLSESFERHNQWIQQACQFLHPPTGTILIPHTNSLAAKYVRQAVMLNVLALVLSRYVFTAAPLPLAEAGLDDVLSKLMGQDANKELLFRAMLFSASTQKPSQEKDLQSIARWVVEGFGTILTPKARTDMKSDLKEFLENAANCWIESRRCRQKIVVTFDHESYPDSWKSFPTPNSQPKQNNDHSQVSDPENHDEVVFFAFPAIIMIGGDKKETIHHGVLVRYTHVYAAEEEWRKEQKKRRFSHSGIPHRIIGPLSF</sequence>
<evidence type="ECO:0000256" key="2">
    <source>
        <dbReference type="SAM" id="MobiDB-lite"/>
    </source>
</evidence>
<keyword evidence="1" id="KW-0175">Coiled coil</keyword>
<dbReference type="AlphaFoldDB" id="A0A6A5WRV0"/>
<keyword evidence="4" id="KW-1185">Reference proteome</keyword>
<reference evidence="3" key="1">
    <citation type="journal article" date="2020" name="Stud. Mycol.">
        <title>101 Dothideomycetes genomes: a test case for predicting lifestyles and emergence of pathogens.</title>
        <authorList>
            <person name="Haridas S."/>
            <person name="Albert R."/>
            <person name="Binder M."/>
            <person name="Bloem J."/>
            <person name="Labutti K."/>
            <person name="Salamov A."/>
            <person name="Andreopoulos B."/>
            <person name="Baker S."/>
            <person name="Barry K."/>
            <person name="Bills G."/>
            <person name="Bluhm B."/>
            <person name="Cannon C."/>
            <person name="Castanera R."/>
            <person name="Culley D."/>
            <person name="Daum C."/>
            <person name="Ezra D."/>
            <person name="Gonzalez J."/>
            <person name="Henrissat B."/>
            <person name="Kuo A."/>
            <person name="Liang C."/>
            <person name="Lipzen A."/>
            <person name="Lutzoni F."/>
            <person name="Magnuson J."/>
            <person name="Mondo S."/>
            <person name="Nolan M."/>
            <person name="Ohm R."/>
            <person name="Pangilinan J."/>
            <person name="Park H.-J."/>
            <person name="Ramirez L."/>
            <person name="Alfaro M."/>
            <person name="Sun H."/>
            <person name="Tritt A."/>
            <person name="Yoshinaga Y."/>
            <person name="Zwiers L.-H."/>
            <person name="Turgeon B."/>
            <person name="Goodwin S."/>
            <person name="Spatafora J."/>
            <person name="Crous P."/>
            <person name="Grigoriev I."/>
        </authorList>
    </citation>
    <scope>NUCLEOTIDE SEQUENCE</scope>
    <source>
        <strain evidence="3">CBS 123094</strain>
    </source>
</reference>
<feature type="region of interest" description="Disordered" evidence="2">
    <location>
        <begin position="378"/>
        <end position="404"/>
    </location>
</feature>
<dbReference type="Proteomes" id="UP000799779">
    <property type="component" value="Unassembled WGS sequence"/>
</dbReference>
<evidence type="ECO:0000313" key="3">
    <source>
        <dbReference type="EMBL" id="KAF2003798.1"/>
    </source>
</evidence>
<proteinExistence type="predicted"/>
<dbReference type="EMBL" id="ML977570">
    <property type="protein sequence ID" value="KAF2003798.1"/>
    <property type="molecule type" value="Genomic_DNA"/>
</dbReference>
<feature type="coiled-coil region" evidence="1">
    <location>
        <begin position="52"/>
        <end position="174"/>
    </location>
</feature>
<evidence type="ECO:0000256" key="1">
    <source>
        <dbReference type="SAM" id="Coils"/>
    </source>
</evidence>
<dbReference type="OrthoDB" id="5421041at2759"/>
<accession>A0A6A5WRV0</accession>
<feature type="compositionally biased region" description="Polar residues" evidence="2">
    <location>
        <begin position="384"/>
        <end position="403"/>
    </location>
</feature>
<evidence type="ECO:0008006" key="5">
    <source>
        <dbReference type="Google" id="ProtNLM"/>
    </source>
</evidence>
<organism evidence="3 4">
    <name type="scientific">Amniculicola lignicola CBS 123094</name>
    <dbReference type="NCBI Taxonomy" id="1392246"/>
    <lineage>
        <taxon>Eukaryota</taxon>
        <taxon>Fungi</taxon>
        <taxon>Dikarya</taxon>
        <taxon>Ascomycota</taxon>
        <taxon>Pezizomycotina</taxon>
        <taxon>Dothideomycetes</taxon>
        <taxon>Pleosporomycetidae</taxon>
        <taxon>Pleosporales</taxon>
        <taxon>Amniculicolaceae</taxon>
        <taxon>Amniculicola</taxon>
    </lineage>
</organism>
<protein>
    <recommendedName>
        <fullName evidence="5">MEI5 protein</fullName>
    </recommendedName>
</protein>
<evidence type="ECO:0000313" key="4">
    <source>
        <dbReference type="Proteomes" id="UP000799779"/>
    </source>
</evidence>
<name>A0A6A5WRV0_9PLEO</name>